<accession>A0A914Z5B8</accession>
<dbReference type="WBParaSite" id="PSU_v2.g5443.t1">
    <property type="protein sequence ID" value="PSU_v2.g5443.t1"/>
    <property type="gene ID" value="PSU_v2.g5443"/>
</dbReference>
<evidence type="ECO:0000313" key="3">
    <source>
        <dbReference type="WBParaSite" id="PSU_v2.g5443.t1"/>
    </source>
</evidence>
<organism evidence="2 3">
    <name type="scientific">Panagrolaimus superbus</name>
    <dbReference type="NCBI Taxonomy" id="310955"/>
    <lineage>
        <taxon>Eukaryota</taxon>
        <taxon>Metazoa</taxon>
        <taxon>Ecdysozoa</taxon>
        <taxon>Nematoda</taxon>
        <taxon>Chromadorea</taxon>
        <taxon>Rhabditida</taxon>
        <taxon>Tylenchina</taxon>
        <taxon>Panagrolaimomorpha</taxon>
        <taxon>Panagrolaimoidea</taxon>
        <taxon>Panagrolaimidae</taxon>
        <taxon>Panagrolaimus</taxon>
    </lineage>
</organism>
<evidence type="ECO:0000313" key="2">
    <source>
        <dbReference type="Proteomes" id="UP000887577"/>
    </source>
</evidence>
<keyword evidence="2" id="KW-1185">Reference proteome</keyword>
<feature type="compositionally biased region" description="Basic and acidic residues" evidence="1">
    <location>
        <begin position="271"/>
        <end position="282"/>
    </location>
</feature>
<reference evidence="3" key="1">
    <citation type="submission" date="2022-11" db="UniProtKB">
        <authorList>
            <consortium name="WormBaseParasite"/>
        </authorList>
    </citation>
    <scope>IDENTIFICATION</scope>
</reference>
<evidence type="ECO:0000256" key="1">
    <source>
        <dbReference type="SAM" id="MobiDB-lite"/>
    </source>
</evidence>
<protein>
    <submittedName>
        <fullName evidence="3">Uncharacterized protein</fullName>
    </submittedName>
</protein>
<dbReference type="AlphaFoldDB" id="A0A914Z5B8"/>
<sequence length="300" mass="34738">MDISASRIDALISGQFIETLMKRRPDIALIIRKIKQLFMDFNLYRAEFFNGCSINIWVICALQNINDLAIFSASEFHKREGYWDLVGNSCKNDFDDFVVARKIIAVLQFMKKTQLTGRLAVDGPYKQQQELFIESPITRCNCSRAFNNKIETLCGINDMLKLLNKDIMSLIGAPYAITTKDEYIPPIPQQQYLHPTQQKHHHYHEDQYSFEVPNQQCHQNRRTLAPEQDFQQDDGYDSLHGANVHDSSLCYEQQQQQQSTSAFPASAYHSADYRNPGDYRPRQKSAMENEVIILFNLIIL</sequence>
<dbReference type="Proteomes" id="UP000887577">
    <property type="component" value="Unplaced"/>
</dbReference>
<proteinExistence type="predicted"/>
<feature type="region of interest" description="Disordered" evidence="1">
    <location>
        <begin position="251"/>
        <end position="282"/>
    </location>
</feature>
<name>A0A914Z5B8_9BILA</name>